<protein>
    <recommendedName>
        <fullName evidence="3">HicB family protein</fullName>
    </recommendedName>
</protein>
<accession>A0A1R1I8J9</accession>
<dbReference type="RefSeq" id="WP_076093813.1">
    <property type="nucleotide sequence ID" value="NZ_MTHD01000002.1"/>
</dbReference>
<evidence type="ECO:0000313" key="2">
    <source>
        <dbReference type="Proteomes" id="UP000187526"/>
    </source>
</evidence>
<dbReference type="InterPro" id="IPR035069">
    <property type="entry name" value="TTHA1013/TTHA0281-like"/>
</dbReference>
<dbReference type="SUPFAM" id="SSF143100">
    <property type="entry name" value="TTHA1013/TTHA0281-like"/>
    <property type="match status" value="1"/>
</dbReference>
<sequence>MNDAKRFTIKYEVYPEDGMFIARCADLDIVSDGETDAEAVANLREAIELHFERNAEAAIMAAERELAENDED</sequence>
<reference evidence="1 2" key="1">
    <citation type="submission" date="2016-10" db="EMBL/GenBank/DDBJ databases">
        <title>Alkaliphiles isolated from bioreactors.</title>
        <authorList>
            <person name="Salah Z."/>
            <person name="Rout S.P."/>
            <person name="Humphreys P.N."/>
        </authorList>
    </citation>
    <scope>NUCLEOTIDE SEQUENCE [LARGE SCALE GENOMIC DNA]</scope>
    <source>
        <strain evidence="1 2">ZS02</strain>
    </source>
</reference>
<organism evidence="1 2">
    <name type="scientific">Azonexus hydrophilus</name>
    <dbReference type="NCBI Taxonomy" id="418702"/>
    <lineage>
        <taxon>Bacteria</taxon>
        <taxon>Pseudomonadati</taxon>
        <taxon>Pseudomonadota</taxon>
        <taxon>Betaproteobacteria</taxon>
        <taxon>Rhodocyclales</taxon>
        <taxon>Azonexaceae</taxon>
        <taxon>Azonexus</taxon>
    </lineage>
</organism>
<dbReference type="STRING" id="418702.BJN45_08110"/>
<gene>
    <name evidence="1" type="ORF">BJN45_08110</name>
</gene>
<dbReference type="EMBL" id="MTHD01000002">
    <property type="protein sequence ID" value="OMG55103.1"/>
    <property type="molecule type" value="Genomic_DNA"/>
</dbReference>
<evidence type="ECO:0000313" key="1">
    <source>
        <dbReference type="EMBL" id="OMG55103.1"/>
    </source>
</evidence>
<dbReference type="AlphaFoldDB" id="A0A1R1I8J9"/>
<keyword evidence="2" id="KW-1185">Reference proteome</keyword>
<dbReference type="Proteomes" id="UP000187526">
    <property type="component" value="Unassembled WGS sequence"/>
</dbReference>
<name>A0A1R1I8J9_9RHOO</name>
<dbReference type="Gene3D" id="3.30.160.250">
    <property type="match status" value="1"/>
</dbReference>
<proteinExistence type="predicted"/>
<comment type="caution">
    <text evidence="1">The sequence shown here is derived from an EMBL/GenBank/DDBJ whole genome shotgun (WGS) entry which is preliminary data.</text>
</comment>
<evidence type="ECO:0008006" key="3">
    <source>
        <dbReference type="Google" id="ProtNLM"/>
    </source>
</evidence>